<gene>
    <name evidence="1" type="ORF">ABE541_20095</name>
</gene>
<evidence type="ECO:0000313" key="1">
    <source>
        <dbReference type="EMBL" id="MEN5379580.1"/>
    </source>
</evidence>
<evidence type="ECO:0000313" key="2">
    <source>
        <dbReference type="Proteomes" id="UP001409291"/>
    </source>
</evidence>
<dbReference type="Proteomes" id="UP001409291">
    <property type="component" value="Unassembled WGS sequence"/>
</dbReference>
<dbReference type="RefSeq" id="WP_346582405.1">
    <property type="nucleotide sequence ID" value="NZ_JBDJNQ010000010.1"/>
</dbReference>
<sequence length="140" mass="15919">MTVKLYEIFLDNKKIGTTELENSDAPMGVVYGRVTFDHIDSGYDFLKTYCVNNNIVIITDYPENILIGTANIPNLKVVNPNGIEIKGQVTNIEGMDSDAFKIIICGVSYPFFEEEFPHHVKTYNDQFKNIQCIKTKITRC</sequence>
<organism evidence="1 2">
    <name type="scientific">Sphingobacterium kitahiroshimense</name>
    <dbReference type="NCBI Taxonomy" id="470446"/>
    <lineage>
        <taxon>Bacteria</taxon>
        <taxon>Pseudomonadati</taxon>
        <taxon>Bacteroidota</taxon>
        <taxon>Sphingobacteriia</taxon>
        <taxon>Sphingobacteriales</taxon>
        <taxon>Sphingobacteriaceae</taxon>
        <taxon>Sphingobacterium</taxon>
    </lineage>
</organism>
<name>A0ABV0BXP8_9SPHI</name>
<comment type="caution">
    <text evidence="1">The sequence shown here is derived from an EMBL/GenBank/DDBJ whole genome shotgun (WGS) entry which is preliminary data.</text>
</comment>
<dbReference type="EMBL" id="JBDJNQ010000010">
    <property type="protein sequence ID" value="MEN5379580.1"/>
    <property type="molecule type" value="Genomic_DNA"/>
</dbReference>
<reference evidence="1 2" key="1">
    <citation type="submission" date="2024-04" db="EMBL/GenBank/DDBJ databases">
        <title>WGS of bacteria from Torrens River.</title>
        <authorList>
            <person name="Wyrsch E.R."/>
            <person name="Drigo B."/>
        </authorList>
    </citation>
    <scope>NUCLEOTIDE SEQUENCE [LARGE SCALE GENOMIC DNA]</scope>
    <source>
        <strain evidence="1 2">TWI391</strain>
    </source>
</reference>
<proteinExistence type="predicted"/>
<keyword evidence="2" id="KW-1185">Reference proteome</keyword>
<accession>A0ABV0BXP8</accession>
<protein>
    <submittedName>
        <fullName evidence="1">Uncharacterized protein</fullName>
    </submittedName>
</protein>